<evidence type="ECO:0000313" key="3">
    <source>
        <dbReference type="Proteomes" id="UP000640274"/>
    </source>
</evidence>
<keyword evidence="3" id="KW-1185">Reference proteome</keyword>
<dbReference type="RefSeq" id="WP_199020797.1">
    <property type="nucleotide sequence ID" value="NZ_JAELUP010000103.1"/>
</dbReference>
<dbReference type="AlphaFoldDB" id="A0A934MSG0"/>
<dbReference type="InterPro" id="IPR013022">
    <property type="entry name" value="Xyl_isomerase-like_TIM-brl"/>
</dbReference>
<organism evidence="2 3">
    <name type="scientific">Paenibacillus roseus</name>
    <dbReference type="NCBI Taxonomy" id="2798579"/>
    <lineage>
        <taxon>Bacteria</taxon>
        <taxon>Bacillati</taxon>
        <taxon>Bacillota</taxon>
        <taxon>Bacilli</taxon>
        <taxon>Bacillales</taxon>
        <taxon>Paenibacillaceae</taxon>
        <taxon>Paenibacillus</taxon>
    </lineage>
</organism>
<protein>
    <submittedName>
        <fullName evidence="2">Sugar phosphate isomerase/epimerase</fullName>
    </submittedName>
</protein>
<dbReference type="InterPro" id="IPR050312">
    <property type="entry name" value="IolE/XylAMocC-like"/>
</dbReference>
<dbReference type="PANTHER" id="PTHR12110">
    <property type="entry name" value="HYDROXYPYRUVATE ISOMERASE"/>
    <property type="match status" value="1"/>
</dbReference>
<dbReference type="PANTHER" id="PTHR12110:SF53">
    <property type="entry name" value="BLR5974 PROTEIN"/>
    <property type="match status" value="1"/>
</dbReference>
<name>A0A934MSG0_9BACL</name>
<reference evidence="2" key="1">
    <citation type="submission" date="2020-12" db="EMBL/GenBank/DDBJ databases">
        <authorList>
            <person name="Huq M.A."/>
        </authorList>
    </citation>
    <scope>NUCLEOTIDE SEQUENCE</scope>
    <source>
        <strain evidence="2">MAHUQ-46</strain>
    </source>
</reference>
<sequence length="285" mass="31238">MKLGISTYSLYKALSTGEMNVEDVLSYIAEIGAEHVEIVPLGFTLTDNDELIQSIKKQAAEKGLELSNYAVGANFVGLEGEAYQAEIEKVKRDVDVAAALGIKRIRHDVAWTENTSIGHFLEQLPQLAAACREIADYAAPLGITTSVENHGYFVQHSDRVQALVRAVDRDNFRTTLDVGNFLCADENPVAAVANNISLASMVHVKDFYYRPSHRNPGEGWFPTGSGNWLRGAIVGHGDIDIPAVLRTVKAGGYDGYISIEFEGLEDCKVATKLGFDYVKRVWAEV</sequence>
<proteinExistence type="predicted"/>
<dbReference type="EMBL" id="JAELUP010000103">
    <property type="protein sequence ID" value="MBJ6363234.1"/>
    <property type="molecule type" value="Genomic_DNA"/>
</dbReference>
<feature type="domain" description="Xylose isomerase-like TIM barrel" evidence="1">
    <location>
        <begin position="27"/>
        <end position="262"/>
    </location>
</feature>
<dbReference type="Proteomes" id="UP000640274">
    <property type="component" value="Unassembled WGS sequence"/>
</dbReference>
<accession>A0A934MSG0</accession>
<dbReference type="Pfam" id="PF01261">
    <property type="entry name" value="AP_endonuc_2"/>
    <property type="match status" value="1"/>
</dbReference>
<dbReference type="InterPro" id="IPR036237">
    <property type="entry name" value="Xyl_isomerase-like_sf"/>
</dbReference>
<dbReference type="SUPFAM" id="SSF51658">
    <property type="entry name" value="Xylose isomerase-like"/>
    <property type="match status" value="1"/>
</dbReference>
<comment type="caution">
    <text evidence="2">The sequence shown here is derived from an EMBL/GenBank/DDBJ whole genome shotgun (WGS) entry which is preliminary data.</text>
</comment>
<dbReference type="Gene3D" id="3.20.20.150">
    <property type="entry name" value="Divalent-metal-dependent TIM barrel enzymes"/>
    <property type="match status" value="1"/>
</dbReference>
<evidence type="ECO:0000259" key="1">
    <source>
        <dbReference type="Pfam" id="PF01261"/>
    </source>
</evidence>
<dbReference type="GO" id="GO:0016853">
    <property type="term" value="F:isomerase activity"/>
    <property type="evidence" value="ECO:0007669"/>
    <property type="project" value="UniProtKB-KW"/>
</dbReference>
<keyword evidence="2" id="KW-0413">Isomerase</keyword>
<evidence type="ECO:0000313" key="2">
    <source>
        <dbReference type="EMBL" id="MBJ6363234.1"/>
    </source>
</evidence>
<gene>
    <name evidence="2" type="ORF">JFN88_18695</name>
</gene>